<dbReference type="AlphaFoldDB" id="A0A562R6H2"/>
<proteinExistence type="predicted"/>
<reference evidence="2 3" key="1">
    <citation type="journal article" date="2015" name="Stand. Genomic Sci.">
        <title>Genomic Encyclopedia of Bacterial and Archaeal Type Strains, Phase III: the genomes of soil and plant-associated and newly described type strains.</title>
        <authorList>
            <person name="Whitman W.B."/>
            <person name="Woyke T."/>
            <person name="Klenk H.P."/>
            <person name="Zhou Y."/>
            <person name="Lilburn T.G."/>
            <person name="Beck B.J."/>
            <person name="De Vos P."/>
            <person name="Vandamme P."/>
            <person name="Eisen J.A."/>
            <person name="Garrity G."/>
            <person name="Hugenholtz P."/>
            <person name="Kyrpides N.C."/>
        </authorList>
    </citation>
    <scope>NUCLEOTIDE SEQUENCE [LARGE SCALE GENOMIC DNA]</scope>
    <source>
        <strain evidence="2 3">CGMCC 1.10822</strain>
    </source>
</reference>
<gene>
    <name evidence="2" type="ORF">IP91_03213</name>
</gene>
<organism evidence="2 3">
    <name type="scientific">Pseudoduganella lurida</name>
    <dbReference type="NCBI Taxonomy" id="1036180"/>
    <lineage>
        <taxon>Bacteria</taxon>
        <taxon>Pseudomonadati</taxon>
        <taxon>Pseudomonadota</taxon>
        <taxon>Betaproteobacteria</taxon>
        <taxon>Burkholderiales</taxon>
        <taxon>Oxalobacteraceae</taxon>
        <taxon>Telluria group</taxon>
        <taxon>Pseudoduganella</taxon>
    </lineage>
</organism>
<evidence type="ECO:0000256" key="1">
    <source>
        <dbReference type="SAM" id="MobiDB-lite"/>
    </source>
</evidence>
<accession>A0A562R6H2</accession>
<keyword evidence="3" id="KW-1185">Reference proteome</keyword>
<comment type="caution">
    <text evidence="2">The sequence shown here is derived from an EMBL/GenBank/DDBJ whole genome shotgun (WGS) entry which is preliminary data.</text>
</comment>
<sequence length="182" mass="19498">MVEKFVAMHTPSRRPSRFPAVAGTTLGLLAAALGAWFLYPQHLGPAQADKAAAASAVRQTTPKGPAVPASPLNREQAEARLMALPELQAWAKHIEQSSGGKVHGAVVAFDAGLRDVGGKRYHQLDFVENRPDAAVTWGRFLVGAADGEILVDDAERGTTLTLQRWRSEQQPMQRTAGATGRP</sequence>
<feature type="compositionally biased region" description="Polar residues" evidence="1">
    <location>
        <begin position="162"/>
        <end position="173"/>
    </location>
</feature>
<feature type="region of interest" description="Disordered" evidence="1">
    <location>
        <begin position="162"/>
        <end position="182"/>
    </location>
</feature>
<dbReference type="EMBL" id="VLLB01000005">
    <property type="protein sequence ID" value="TWI64443.1"/>
    <property type="molecule type" value="Genomic_DNA"/>
</dbReference>
<protein>
    <submittedName>
        <fullName evidence="2">Uncharacterized protein</fullName>
    </submittedName>
</protein>
<name>A0A562R6H2_9BURK</name>
<dbReference type="Proteomes" id="UP000318431">
    <property type="component" value="Unassembled WGS sequence"/>
</dbReference>
<evidence type="ECO:0000313" key="2">
    <source>
        <dbReference type="EMBL" id="TWI64443.1"/>
    </source>
</evidence>
<evidence type="ECO:0000313" key="3">
    <source>
        <dbReference type="Proteomes" id="UP000318431"/>
    </source>
</evidence>